<evidence type="ECO:0000256" key="4">
    <source>
        <dbReference type="ARBA" id="ARBA00023163"/>
    </source>
</evidence>
<dbReference type="SMART" id="SM00448">
    <property type="entry name" value="REC"/>
    <property type="match status" value="1"/>
</dbReference>
<accession>A0A0W7TQ59</accession>
<evidence type="ECO:0000313" key="8">
    <source>
        <dbReference type="EMBL" id="KUE75956.1"/>
    </source>
</evidence>
<organism evidence="8 9">
    <name type="scientific">Ruthenibacterium lactatiformans</name>
    <dbReference type="NCBI Taxonomy" id="1550024"/>
    <lineage>
        <taxon>Bacteria</taxon>
        <taxon>Bacillati</taxon>
        <taxon>Bacillota</taxon>
        <taxon>Clostridia</taxon>
        <taxon>Eubacteriales</taxon>
        <taxon>Oscillospiraceae</taxon>
        <taxon>Ruthenibacterium</taxon>
    </lineage>
</organism>
<dbReference type="Gene3D" id="3.40.50.2300">
    <property type="match status" value="1"/>
</dbReference>
<evidence type="ECO:0000256" key="2">
    <source>
        <dbReference type="ARBA" id="ARBA00023015"/>
    </source>
</evidence>
<keyword evidence="6" id="KW-0597">Phosphoprotein</keyword>
<dbReference type="AlphaFoldDB" id="A0A0W7TQ59"/>
<evidence type="ECO:0000256" key="1">
    <source>
        <dbReference type="ARBA" id="ARBA00018672"/>
    </source>
</evidence>
<dbReference type="InterPro" id="IPR039420">
    <property type="entry name" value="WalR-like"/>
</dbReference>
<comment type="caution">
    <text evidence="8">The sequence shown here is derived from an EMBL/GenBank/DDBJ whole genome shotgun (WGS) entry which is preliminary data.</text>
</comment>
<dbReference type="SUPFAM" id="SSF52172">
    <property type="entry name" value="CheY-like"/>
    <property type="match status" value="1"/>
</dbReference>
<dbReference type="PANTHER" id="PTHR48111:SF69">
    <property type="entry name" value="RESPONSE REGULATOR RECEIVER"/>
    <property type="match status" value="1"/>
</dbReference>
<name>A0A0W7TQ59_9FIRM</name>
<protein>
    <recommendedName>
        <fullName evidence="1">Stage 0 sporulation protein A homolog</fullName>
    </recommendedName>
</protein>
<dbReference type="EMBL" id="LMUA01000014">
    <property type="protein sequence ID" value="KUE75956.1"/>
    <property type="molecule type" value="Genomic_DNA"/>
</dbReference>
<evidence type="ECO:0000256" key="5">
    <source>
        <dbReference type="ARBA" id="ARBA00024867"/>
    </source>
</evidence>
<evidence type="ECO:0000259" key="7">
    <source>
        <dbReference type="PROSITE" id="PS50110"/>
    </source>
</evidence>
<keyword evidence="3" id="KW-0238">DNA-binding</keyword>
<keyword evidence="4" id="KW-0804">Transcription</keyword>
<dbReference type="GO" id="GO:0006355">
    <property type="term" value="P:regulation of DNA-templated transcription"/>
    <property type="evidence" value="ECO:0007669"/>
    <property type="project" value="TreeGrafter"/>
</dbReference>
<keyword evidence="2" id="KW-0805">Transcription regulation</keyword>
<dbReference type="PROSITE" id="PS50110">
    <property type="entry name" value="RESPONSE_REGULATORY"/>
    <property type="match status" value="1"/>
</dbReference>
<sequence>MLNVLLADDETRTLHHLMTGVPWFQLGMEVCCTASNGSEALAFIESHPIDILITDIRMPGMDGLELCQRVRERYHDMSIILLTGYADFEYARRGIELQVTDYCLKPIDTEQLTATLRRAVRQGYGRSSSRSDALLDLIEEGNSQEITRTFSDLGIKGDSVYIAGSIGVHNIEQAIGAQFSCKVGRHKYLYFSGHPFHTQEASHIIAFSKKRSGIGLFPTSVPYGQTARAISDVLVMTYQYFINGTSTLCERLVDGPLTQELFRQLPKKGKNQASSKPGCTTSRKPTARCFSISAPHFDL</sequence>
<feature type="modified residue" description="4-aspartylphosphate" evidence="6">
    <location>
        <position position="55"/>
    </location>
</feature>
<comment type="function">
    <text evidence="5">May play the central regulatory role in sporulation. It may be an element of the effector pathway responsible for the activation of sporulation genes in response to nutritional stress. Spo0A may act in concert with spo0H (a sigma factor) to control the expression of some genes that are critical to the sporulation process.</text>
</comment>
<feature type="domain" description="Response regulatory" evidence="7">
    <location>
        <begin position="3"/>
        <end position="120"/>
    </location>
</feature>
<gene>
    <name evidence="8" type="ORF">ASJ35_11270</name>
</gene>
<evidence type="ECO:0000313" key="9">
    <source>
        <dbReference type="Proteomes" id="UP000053433"/>
    </source>
</evidence>
<proteinExistence type="predicted"/>
<dbReference type="PANTHER" id="PTHR48111">
    <property type="entry name" value="REGULATOR OF RPOS"/>
    <property type="match status" value="1"/>
</dbReference>
<dbReference type="Pfam" id="PF00072">
    <property type="entry name" value="Response_reg"/>
    <property type="match status" value="1"/>
</dbReference>
<dbReference type="GO" id="GO:0005829">
    <property type="term" value="C:cytosol"/>
    <property type="evidence" value="ECO:0007669"/>
    <property type="project" value="TreeGrafter"/>
</dbReference>
<evidence type="ECO:0000256" key="6">
    <source>
        <dbReference type="PROSITE-ProRule" id="PRU00169"/>
    </source>
</evidence>
<dbReference type="CDD" id="cd17536">
    <property type="entry name" value="REC_YesN-like"/>
    <property type="match status" value="1"/>
</dbReference>
<evidence type="ECO:0000256" key="3">
    <source>
        <dbReference type="ARBA" id="ARBA00023125"/>
    </source>
</evidence>
<dbReference type="RefSeq" id="WP_058723347.1">
    <property type="nucleotide sequence ID" value="NZ_LMUA01000014.1"/>
</dbReference>
<dbReference type="InterPro" id="IPR001789">
    <property type="entry name" value="Sig_transdc_resp-reg_receiver"/>
</dbReference>
<dbReference type="Proteomes" id="UP000053433">
    <property type="component" value="Unassembled WGS sequence"/>
</dbReference>
<dbReference type="InterPro" id="IPR011006">
    <property type="entry name" value="CheY-like_superfamily"/>
</dbReference>
<dbReference type="GO" id="GO:0000976">
    <property type="term" value="F:transcription cis-regulatory region binding"/>
    <property type="evidence" value="ECO:0007669"/>
    <property type="project" value="TreeGrafter"/>
</dbReference>
<dbReference type="GO" id="GO:0000156">
    <property type="term" value="F:phosphorelay response regulator activity"/>
    <property type="evidence" value="ECO:0007669"/>
    <property type="project" value="TreeGrafter"/>
</dbReference>
<dbReference type="GO" id="GO:0032993">
    <property type="term" value="C:protein-DNA complex"/>
    <property type="evidence" value="ECO:0007669"/>
    <property type="project" value="TreeGrafter"/>
</dbReference>
<reference evidence="8 9" key="1">
    <citation type="submission" date="2015-10" db="EMBL/GenBank/DDBJ databases">
        <title>A novel member of the family Ruminococcaceae isolated from human faeces.</title>
        <authorList>
            <person name="Shkoporov A.N."/>
            <person name="Chaplin A.V."/>
            <person name="Motuzova O.V."/>
            <person name="Kafarskaia L.I."/>
            <person name="Efimov B.A."/>
        </authorList>
    </citation>
    <scope>NUCLEOTIDE SEQUENCE [LARGE SCALE GENOMIC DNA]</scope>
    <source>
        <strain evidence="8 9">668</strain>
    </source>
</reference>